<dbReference type="SMART" id="SM00471">
    <property type="entry name" value="HDc"/>
    <property type="match status" value="1"/>
</dbReference>
<evidence type="ECO:0000313" key="4">
    <source>
        <dbReference type="Proteomes" id="UP000776252"/>
    </source>
</evidence>
<keyword evidence="4" id="KW-1185">Reference proteome</keyword>
<gene>
    <name evidence="3" type="ORF">KPL37_00415</name>
</gene>
<dbReference type="NCBIfam" id="TIGR00277">
    <property type="entry name" value="HDIG"/>
    <property type="match status" value="1"/>
</dbReference>
<sequence>MMPTVKRISIYELKPNMILAENLMLNGLTLVAKNISINVMMIKKIIEFYPSNTIYIYTNEKEAVTPSIQTPEKRSFIETENLLNHFSSNIYKFLNSIDGNSKLDLTEIRTMSKEVLDNNNNNYSSILKSITNSRNIDEYLTRHCVNVAFLSSMLGKWLNLAQKDLTLLTYAAFLHDIGKVKVNPKTLNKPSKLTKLEFDEIKKHSVYSYELVRNIPYLDESVSLAVLMHHERLDGSGYPLHLKEDRINTFAKIIGITDTFDAMTSDKVYSKKQNPFKVLEIMQYEGMATLDYYYLTTFIKQMLNYYTGEMVKLSDNSIGKIVKTDINNISSPLISVDSTFIDLKNEKDLFITDLIS</sequence>
<organism evidence="3 4">
    <name type="scientific">Clostridium frigoris</name>
    <dbReference type="NCBI Taxonomy" id="205327"/>
    <lineage>
        <taxon>Bacteria</taxon>
        <taxon>Bacillati</taxon>
        <taxon>Bacillota</taxon>
        <taxon>Clostridia</taxon>
        <taxon>Eubacteriales</taxon>
        <taxon>Clostridiaceae</taxon>
        <taxon>Clostridium</taxon>
    </lineage>
</organism>
<dbReference type="EMBL" id="JAHLDV010000001">
    <property type="protein sequence ID" value="MBU3158235.1"/>
    <property type="molecule type" value="Genomic_DNA"/>
</dbReference>
<dbReference type="PROSITE" id="PS51832">
    <property type="entry name" value="HD_GYP"/>
    <property type="match status" value="1"/>
</dbReference>
<protein>
    <submittedName>
        <fullName evidence="3">HD-GYP domain-containing protein</fullName>
    </submittedName>
</protein>
<dbReference type="InterPro" id="IPR006675">
    <property type="entry name" value="HDIG_dom"/>
</dbReference>
<reference evidence="3 4" key="1">
    <citation type="submission" date="2021-06" db="EMBL/GenBank/DDBJ databases">
        <title>Clostridia strains as spoilage organisms.</title>
        <authorList>
            <person name="Wambui J."/>
            <person name="Stephan R."/>
            <person name="Stevens M.J.A."/>
        </authorList>
    </citation>
    <scope>NUCLEOTIDE SEQUENCE [LARGE SCALE GENOMIC DNA]</scope>
    <source>
        <strain evidence="3 4">DSM 14204</strain>
    </source>
</reference>
<dbReference type="InterPro" id="IPR003607">
    <property type="entry name" value="HD/PDEase_dom"/>
</dbReference>
<dbReference type="PANTHER" id="PTHR43155">
    <property type="entry name" value="CYCLIC DI-GMP PHOSPHODIESTERASE PA4108-RELATED"/>
    <property type="match status" value="1"/>
</dbReference>
<proteinExistence type="predicted"/>
<dbReference type="PANTHER" id="PTHR43155:SF2">
    <property type="entry name" value="CYCLIC DI-GMP PHOSPHODIESTERASE PA4108"/>
    <property type="match status" value="1"/>
</dbReference>
<dbReference type="Pfam" id="PF13487">
    <property type="entry name" value="HD_5"/>
    <property type="match status" value="1"/>
</dbReference>
<evidence type="ECO:0000259" key="2">
    <source>
        <dbReference type="PROSITE" id="PS51832"/>
    </source>
</evidence>
<feature type="domain" description="HD-GYP" evidence="2">
    <location>
        <begin position="118"/>
        <end position="314"/>
    </location>
</feature>
<dbReference type="Proteomes" id="UP000776252">
    <property type="component" value="Unassembled WGS sequence"/>
</dbReference>
<dbReference type="RefSeq" id="WP_216145201.1">
    <property type="nucleotide sequence ID" value="NZ_JAHLDV010000001.1"/>
</dbReference>
<comment type="caution">
    <text evidence="3">The sequence shown here is derived from an EMBL/GenBank/DDBJ whole genome shotgun (WGS) entry which is preliminary data.</text>
</comment>
<evidence type="ECO:0000313" key="3">
    <source>
        <dbReference type="EMBL" id="MBU3158235.1"/>
    </source>
</evidence>
<dbReference type="InterPro" id="IPR037522">
    <property type="entry name" value="HD_GYP_dom"/>
</dbReference>
<dbReference type="PROSITE" id="PS51831">
    <property type="entry name" value="HD"/>
    <property type="match status" value="1"/>
</dbReference>
<dbReference type="InterPro" id="IPR006674">
    <property type="entry name" value="HD_domain"/>
</dbReference>
<feature type="domain" description="HD" evidence="1">
    <location>
        <begin position="140"/>
        <end position="263"/>
    </location>
</feature>
<name>A0ABS6BP11_9CLOT</name>
<accession>A0ABS6BP11</accession>
<evidence type="ECO:0000259" key="1">
    <source>
        <dbReference type="PROSITE" id="PS51831"/>
    </source>
</evidence>
<dbReference type="CDD" id="cd00077">
    <property type="entry name" value="HDc"/>
    <property type="match status" value="1"/>
</dbReference>